<accession>A0A1M7IZR1</accession>
<name>A0A1M7IZR1_9BACT</name>
<organism evidence="1 2">
    <name type="scientific">Chitinophaga jiangningensis</name>
    <dbReference type="NCBI Taxonomy" id="1419482"/>
    <lineage>
        <taxon>Bacteria</taxon>
        <taxon>Pseudomonadati</taxon>
        <taxon>Bacteroidota</taxon>
        <taxon>Chitinophagia</taxon>
        <taxon>Chitinophagales</taxon>
        <taxon>Chitinophagaceae</taxon>
        <taxon>Chitinophaga</taxon>
    </lineage>
</organism>
<protein>
    <submittedName>
        <fullName evidence="1">Uncharacterized protein</fullName>
    </submittedName>
</protein>
<evidence type="ECO:0000313" key="1">
    <source>
        <dbReference type="EMBL" id="SHM46310.1"/>
    </source>
</evidence>
<dbReference type="AlphaFoldDB" id="A0A1M7IZR1"/>
<keyword evidence="2" id="KW-1185">Reference proteome</keyword>
<dbReference type="EMBL" id="FRBL01000008">
    <property type="protein sequence ID" value="SHM46310.1"/>
    <property type="molecule type" value="Genomic_DNA"/>
</dbReference>
<dbReference type="STRING" id="1419482.SAMN05444266_108165"/>
<proteinExistence type="predicted"/>
<reference evidence="1 2" key="1">
    <citation type="submission" date="2016-11" db="EMBL/GenBank/DDBJ databases">
        <authorList>
            <person name="Jaros S."/>
            <person name="Januszkiewicz K."/>
            <person name="Wedrychowicz H."/>
        </authorList>
    </citation>
    <scope>NUCLEOTIDE SEQUENCE [LARGE SCALE GENOMIC DNA]</scope>
    <source>
        <strain evidence="1 2">DSM 27406</strain>
    </source>
</reference>
<gene>
    <name evidence="1" type="ORF">SAMN05444266_108165</name>
</gene>
<dbReference type="Proteomes" id="UP000184420">
    <property type="component" value="Unassembled WGS sequence"/>
</dbReference>
<evidence type="ECO:0000313" key="2">
    <source>
        <dbReference type="Proteomes" id="UP000184420"/>
    </source>
</evidence>
<sequence length="48" mass="5328">MPLVSINQRSRLQENITAMDISFTVDELNTLNTTFAPGAVLGSTYLQR</sequence>